<feature type="compositionally biased region" description="Polar residues" evidence="16">
    <location>
        <begin position="1175"/>
        <end position="1186"/>
    </location>
</feature>
<evidence type="ECO:0000256" key="14">
    <source>
        <dbReference type="ARBA" id="ARBA00078771"/>
    </source>
</evidence>
<dbReference type="InterPro" id="IPR035927">
    <property type="entry name" value="DUSP-like_sf"/>
</dbReference>
<dbReference type="GO" id="GO:0004843">
    <property type="term" value="F:cysteine-type deubiquitinase activity"/>
    <property type="evidence" value="ECO:0000318"/>
    <property type="project" value="GO_Central"/>
</dbReference>
<dbReference type="Gramene" id="Pp3c16_5610V3.2">
    <property type="protein sequence ID" value="Pp3c16_5610V3.2"/>
    <property type="gene ID" value="Pp3c16_5610"/>
</dbReference>
<dbReference type="GO" id="GO:0004197">
    <property type="term" value="F:cysteine-type endopeptidase activity"/>
    <property type="evidence" value="ECO:0007669"/>
    <property type="project" value="InterPro"/>
</dbReference>
<dbReference type="InterPro" id="IPR000626">
    <property type="entry name" value="Ubiquitin-like_dom"/>
</dbReference>
<comment type="function">
    <text evidence="11">Recognizes and hydrolyzes the peptide bond at the C-terminal Gly of ubiquitin. Involved in the processing of poly-ubiquitin precursors as well as that of ubiquitinated proteins. Deubiquitinates H2BK143ub1 of histone H2B.</text>
</comment>
<feature type="domain" description="DUSP" evidence="19">
    <location>
        <begin position="518"/>
        <end position="611"/>
    </location>
</feature>
<evidence type="ECO:0000313" key="22">
    <source>
        <dbReference type="Proteomes" id="UP000006727"/>
    </source>
</evidence>
<dbReference type="SUPFAM" id="SSF54001">
    <property type="entry name" value="Cysteine proteinases"/>
    <property type="match status" value="1"/>
</dbReference>
<name>A0A2K1J7A1_PHYPA</name>
<dbReference type="GeneID" id="112293474"/>
<evidence type="ECO:0000256" key="16">
    <source>
        <dbReference type="SAM" id="MobiDB-lite"/>
    </source>
</evidence>
<evidence type="ECO:0000256" key="9">
    <source>
        <dbReference type="ARBA" id="ARBA00022807"/>
    </source>
</evidence>
<feature type="domain" description="DUSP" evidence="19">
    <location>
        <begin position="626"/>
        <end position="731"/>
    </location>
</feature>
<dbReference type="GO" id="GO:0031647">
    <property type="term" value="P:regulation of protein stability"/>
    <property type="evidence" value="ECO:0000318"/>
    <property type="project" value="GO_Central"/>
</dbReference>
<organism evidence="20">
    <name type="scientific">Physcomitrium patens</name>
    <name type="common">Spreading-leaved earth moss</name>
    <name type="synonym">Physcomitrella patens</name>
    <dbReference type="NCBI Taxonomy" id="3218"/>
    <lineage>
        <taxon>Eukaryota</taxon>
        <taxon>Viridiplantae</taxon>
        <taxon>Streptophyta</taxon>
        <taxon>Embryophyta</taxon>
        <taxon>Bryophyta</taxon>
        <taxon>Bryophytina</taxon>
        <taxon>Bryopsida</taxon>
        <taxon>Funariidae</taxon>
        <taxon>Funariales</taxon>
        <taxon>Funariaceae</taxon>
        <taxon>Physcomitrium</taxon>
    </lineage>
</organism>
<dbReference type="EC" id="3.4.19.12" evidence="4"/>
<evidence type="ECO:0000256" key="13">
    <source>
        <dbReference type="ARBA" id="ARBA00075174"/>
    </source>
</evidence>
<dbReference type="GO" id="GO:0016579">
    <property type="term" value="P:protein deubiquitination"/>
    <property type="evidence" value="ECO:0007669"/>
    <property type="project" value="InterPro"/>
</dbReference>
<evidence type="ECO:0000259" key="19">
    <source>
        <dbReference type="PROSITE" id="PS51283"/>
    </source>
</evidence>
<evidence type="ECO:0000256" key="7">
    <source>
        <dbReference type="ARBA" id="ARBA00022786"/>
    </source>
</evidence>
<evidence type="ECO:0000256" key="11">
    <source>
        <dbReference type="ARBA" id="ARBA00056392"/>
    </source>
</evidence>
<dbReference type="InterPro" id="IPR006615">
    <property type="entry name" value="Pept_C19_DUSP"/>
</dbReference>
<dbReference type="PROSITE" id="PS00972">
    <property type="entry name" value="USP_1"/>
    <property type="match status" value="1"/>
</dbReference>
<dbReference type="InterPro" id="IPR050164">
    <property type="entry name" value="Peptidase_C19"/>
</dbReference>
<dbReference type="PaxDb" id="3218-PP1S15_414V6.2"/>
<dbReference type="InterPro" id="IPR018200">
    <property type="entry name" value="USP_CS"/>
</dbReference>
<evidence type="ECO:0000313" key="21">
    <source>
        <dbReference type="EnsemblPlants" id="Pp3c16_5610V3.1"/>
    </source>
</evidence>
<feature type="compositionally biased region" description="Acidic residues" evidence="16">
    <location>
        <begin position="1269"/>
        <end position="1283"/>
    </location>
</feature>
<reference evidence="21" key="3">
    <citation type="submission" date="2020-12" db="UniProtKB">
        <authorList>
            <consortium name="EnsemblPlants"/>
        </authorList>
    </citation>
    <scope>IDENTIFICATION</scope>
</reference>
<evidence type="ECO:0000256" key="2">
    <source>
        <dbReference type="ARBA" id="ARBA00004123"/>
    </source>
</evidence>
<dbReference type="Pfam" id="PF06337">
    <property type="entry name" value="DUSP"/>
    <property type="match status" value="1"/>
</dbReference>
<dbReference type="SMART" id="SM00695">
    <property type="entry name" value="DUSP"/>
    <property type="match status" value="1"/>
</dbReference>
<feature type="compositionally biased region" description="Basic and acidic residues" evidence="16">
    <location>
        <begin position="1164"/>
        <end position="1174"/>
    </location>
</feature>
<accession>A0A2K1J7A1</accession>
<dbReference type="PROSITE" id="PS51283">
    <property type="entry name" value="DUSP"/>
    <property type="match status" value="3"/>
</dbReference>
<comment type="similarity">
    <text evidence="3">Belongs to the peptidase C19 family.</text>
</comment>
<evidence type="ECO:0000313" key="20">
    <source>
        <dbReference type="EMBL" id="PNR37402.1"/>
    </source>
</evidence>
<dbReference type="Gene3D" id="3.30.2230.10">
    <property type="entry name" value="DUSP-like"/>
    <property type="match status" value="1"/>
</dbReference>
<evidence type="ECO:0000256" key="15">
    <source>
        <dbReference type="ARBA" id="ARBA00082179"/>
    </source>
</evidence>
<feature type="domain" description="USP" evidence="18">
    <location>
        <begin position="106"/>
        <end position="454"/>
    </location>
</feature>
<gene>
    <name evidence="21" type="primary">LOC112293474</name>
    <name evidence="20" type="ORF">PHYPA_020511</name>
</gene>
<dbReference type="KEGG" id="ppp:112293474"/>
<dbReference type="InterPro" id="IPR029071">
    <property type="entry name" value="Ubiquitin-like_domsf"/>
</dbReference>
<keyword evidence="8" id="KW-0378">Hydrolase</keyword>
<reference evidence="20 22" key="2">
    <citation type="journal article" date="2018" name="Plant J.">
        <title>The Physcomitrella patens chromosome-scale assembly reveals moss genome structure and evolution.</title>
        <authorList>
            <person name="Lang D."/>
            <person name="Ullrich K.K."/>
            <person name="Murat F."/>
            <person name="Fuchs J."/>
            <person name="Jenkins J."/>
            <person name="Haas F.B."/>
            <person name="Piednoel M."/>
            <person name="Gundlach H."/>
            <person name="Van Bel M."/>
            <person name="Meyberg R."/>
            <person name="Vives C."/>
            <person name="Morata J."/>
            <person name="Symeonidi A."/>
            <person name="Hiss M."/>
            <person name="Muchero W."/>
            <person name="Kamisugi Y."/>
            <person name="Saleh O."/>
            <person name="Blanc G."/>
            <person name="Decker E.L."/>
            <person name="van Gessel N."/>
            <person name="Grimwood J."/>
            <person name="Hayes R.D."/>
            <person name="Graham S.W."/>
            <person name="Gunter L.E."/>
            <person name="McDaniel S.F."/>
            <person name="Hoernstein S.N.W."/>
            <person name="Larsson A."/>
            <person name="Li F.W."/>
            <person name="Perroud P.F."/>
            <person name="Phillips J."/>
            <person name="Ranjan P."/>
            <person name="Rokshar D.S."/>
            <person name="Rothfels C.J."/>
            <person name="Schneider L."/>
            <person name="Shu S."/>
            <person name="Stevenson D.W."/>
            <person name="Thummler F."/>
            <person name="Tillich M."/>
            <person name="Villarreal Aguilar J.C."/>
            <person name="Widiez T."/>
            <person name="Wong G.K."/>
            <person name="Wymore A."/>
            <person name="Zhang Y."/>
            <person name="Zimmer A.D."/>
            <person name="Quatrano R.S."/>
            <person name="Mayer K.F.X."/>
            <person name="Goodstein D."/>
            <person name="Casacuberta J.M."/>
            <person name="Vandepoele K."/>
            <person name="Reski R."/>
            <person name="Cuming A.C."/>
            <person name="Tuskan G.A."/>
            <person name="Maumus F."/>
            <person name="Salse J."/>
            <person name="Schmutz J."/>
            <person name="Rensing S.A."/>
        </authorList>
    </citation>
    <scope>NUCLEOTIDE SEQUENCE [LARGE SCALE GENOMIC DNA]</scope>
    <source>
        <strain evidence="21 22">cv. Gransden 2004</strain>
    </source>
</reference>
<dbReference type="SUPFAM" id="SSF143791">
    <property type="entry name" value="DUSP-like"/>
    <property type="match status" value="1"/>
</dbReference>
<evidence type="ECO:0000256" key="3">
    <source>
        <dbReference type="ARBA" id="ARBA00009085"/>
    </source>
</evidence>
<dbReference type="STRING" id="3218.A0A2K1J7A1"/>
<dbReference type="Pfam" id="PF00443">
    <property type="entry name" value="UCH"/>
    <property type="match status" value="1"/>
</dbReference>
<dbReference type="FunCoup" id="A0A2K1J7A1">
    <property type="interactions" value="3558"/>
</dbReference>
<dbReference type="RefSeq" id="XP_024398703.1">
    <property type="nucleotide sequence ID" value="XM_024542935.2"/>
</dbReference>
<dbReference type="Proteomes" id="UP000006727">
    <property type="component" value="Chromosome 16"/>
</dbReference>
<keyword evidence="6" id="KW-0677">Repeat</keyword>
<evidence type="ECO:0000256" key="5">
    <source>
        <dbReference type="ARBA" id="ARBA00022670"/>
    </source>
</evidence>
<keyword evidence="9" id="KW-0788">Thiol protease</keyword>
<keyword evidence="22" id="KW-1185">Reference proteome</keyword>
<dbReference type="Gene3D" id="3.10.20.90">
    <property type="entry name" value="Phosphatidylinositol 3-kinase Catalytic Subunit, Chain A, domain 1"/>
    <property type="match status" value="1"/>
</dbReference>
<dbReference type="GO" id="GO:0005829">
    <property type="term" value="C:cytosol"/>
    <property type="evidence" value="ECO:0000318"/>
    <property type="project" value="GO_Central"/>
</dbReference>
<keyword evidence="7" id="KW-0833">Ubl conjugation pathway</keyword>
<dbReference type="PROSITE" id="PS50053">
    <property type="entry name" value="UBIQUITIN_2"/>
    <property type="match status" value="1"/>
</dbReference>
<evidence type="ECO:0000259" key="17">
    <source>
        <dbReference type="PROSITE" id="PS50053"/>
    </source>
</evidence>
<feature type="compositionally biased region" description="Polar residues" evidence="16">
    <location>
        <begin position="1140"/>
        <end position="1156"/>
    </location>
</feature>
<evidence type="ECO:0000256" key="4">
    <source>
        <dbReference type="ARBA" id="ARBA00012759"/>
    </source>
</evidence>
<feature type="region of interest" description="Disordered" evidence="16">
    <location>
        <begin position="1251"/>
        <end position="1283"/>
    </location>
</feature>
<evidence type="ECO:0000256" key="1">
    <source>
        <dbReference type="ARBA" id="ARBA00000707"/>
    </source>
</evidence>
<evidence type="ECO:0000256" key="12">
    <source>
        <dbReference type="ARBA" id="ARBA00071636"/>
    </source>
</evidence>
<dbReference type="GO" id="GO:0006508">
    <property type="term" value="P:proteolysis"/>
    <property type="evidence" value="ECO:0007669"/>
    <property type="project" value="UniProtKB-KW"/>
</dbReference>
<feature type="region of interest" description="Disordered" evidence="16">
    <location>
        <begin position="1140"/>
        <end position="1200"/>
    </location>
</feature>
<evidence type="ECO:0000256" key="8">
    <source>
        <dbReference type="ARBA" id="ARBA00022801"/>
    </source>
</evidence>
<comment type="subcellular location">
    <subcellularLocation>
        <location evidence="2">Nucleus</location>
    </subcellularLocation>
</comment>
<dbReference type="InterPro" id="IPR028889">
    <property type="entry name" value="USP"/>
</dbReference>
<dbReference type="EMBL" id="ABEU02000016">
    <property type="protein sequence ID" value="PNR37402.1"/>
    <property type="molecule type" value="Genomic_DNA"/>
</dbReference>
<comment type="catalytic activity">
    <reaction evidence="1">
        <text>Thiol-dependent hydrolysis of ester, thioester, amide, peptide and isopeptide bonds formed by the C-terminal Gly of ubiquitin (a 76-residue protein attached to proteins as an intracellular targeting signal).</text>
        <dbReference type="EC" id="3.4.19.12"/>
    </reaction>
</comment>
<evidence type="ECO:0000259" key="18">
    <source>
        <dbReference type="PROSITE" id="PS50235"/>
    </source>
</evidence>
<dbReference type="InterPro" id="IPR038765">
    <property type="entry name" value="Papain-like_cys_pep_sf"/>
</dbReference>
<dbReference type="FunFam" id="3.90.70.10:FF:000049">
    <property type="entry name" value="ubiquitin carboxyl-terminal hydrolase 48"/>
    <property type="match status" value="1"/>
</dbReference>
<feature type="domain" description="Ubiquitin-like" evidence="17">
    <location>
        <begin position="1010"/>
        <end position="1068"/>
    </location>
</feature>
<dbReference type="EnsemblPlants" id="Pp3c16_5610V3.1">
    <property type="protein sequence ID" value="Pp3c16_5610V3.1"/>
    <property type="gene ID" value="Pp3c16_5610"/>
</dbReference>
<dbReference type="OrthoDB" id="289038at2759"/>
<dbReference type="PROSITE" id="PS50235">
    <property type="entry name" value="USP_3"/>
    <property type="match status" value="1"/>
</dbReference>
<dbReference type="GO" id="GO:0005634">
    <property type="term" value="C:nucleus"/>
    <property type="evidence" value="ECO:0000318"/>
    <property type="project" value="GO_Central"/>
</dbReference>
<protein>
    <recommendedName>
        <fullName evidence="12">Ubiquitin carboxyl-terminal hydrolase 26</fullName>
        <ecNumber evidence="4">3.4.19.12</ecNumber>
    </recommendedName>
    <alternativeName>
        <fullName evidence="15">Deubiquitinating enzyme 26</fullName>
    </alternativeName>
    <alternativeName>
        <fullName evidence="13">Ubiquitin thioesterase 26</fullName>
    </alternativeName>
    <alternativeName>
        <fullName evidence="14">Ubiquitin-specific-processing protease 26</fullName>
    </alternativeName>
</protein>
<feature type="domain" description="DUSP" evidence="19">
    <location>
        <begin position="756"/>
        <end position="880"/>
    </location>
</feature>
<dbReference type="SUPFAM" id="SSF54236">
    <property type="entry name" value="Ubiquitin-like"/>
    <property type="match status" value="1"/>
</dbReference>
<proteinExistence type="inferred from homology"/>
<keyword evidence="5" id="KW-0645">Protease</keyword>
<dbReference type="Gramene" id="Pp3c16_5610V3.1">
    <property type="protein sequence ID" value="Pp3c16_5610V3.1"/>
    <property type="gene ID" value="Pp3c16_5610"/>
</dbReference>
<reference evidence="20 22" key="1">
    <citation type="journal article" date="2008" name="Science">
        <title>The Physcomitrella genome reveals evolutionary insights into the conquest of land by plants.</title>
        <authorList>
            <person name="Rensing S."/>
            <person name="Lang D."/>
            <person name="Zimmer A."/>
            <person name="Terry A."/>
            <person name="Salamov A."/>
            <person name="Shapiro H."/>
            <person name="Nishiyama T."/>
            <person name="Perroud P.-F."/>
            <person name="Lindquist E."/>
            <person name="Kamisugi Y."/>
            <person name="Tanahashi T."/>
            <person name="Sakakibara K."/>
            <person name="Fujita T."/>
            <person name="Oishi K."/>
            <person name="Shin-I T."/>
            <person name="Kuroki Y."/>
            <person name="Toyoda A."/>
            <person name="Suzuki Y."/>
            <person name="Hashimoto A."/>
            <person name="Yamaguchi K."/>
            <person name="Sugano A."/>
            <person name="Kohara Y."/>
            <person name="Fujiyama A."/>
            <person name="Anterola A."/>
            <person name="Aoki S."/>
            <person name="Ashton N."/>
            <person name="Barbazuk W.B."/>
            <person name="Barker E."/>
            <person name="Bennetzen J."/>
            <person name="Bezanilla M."/>
            <person name="Blankenship R."/>
            <person name="Cho S.H."/>
            <person name="Dutcher S."/>
            <person name="Estelle M."/>
            <person name="Fawcett J.A."/>
            <person name="Gundlach H."/>
            <person name="Hanada K."/>
            <person name="Heyl A."/>
            <person name="Hicks K.A."/>
            <person name="Hugh J."/>
            <person name="Lohr M."/>
            <person name="Mayer K."/>
            <person name="Melkozernov A."/>
            <person name="Murata T."/>
            <person name="Nelson D."/>
            <person name="Pils B."/>
            <person name="Prigge M."/>
            <person name="Reiss B."/>
            <person name="Renner T."/>
            <person name="Rombauts S."/>
            <person name="Rushton P."/>
            <person name="Sanderfoot A."/>
            <person name="Schween G."/>
            <person name="Shiu S.-H."/>
            <person name="Stueber K."/>
            <person name="Theodoulou F.L."/>
            <person name="Tu H."/>
            <person name="Van de Peer Y."/>
            <person name="Verrier P.J."/>
            <person name="Waters E."/>
            <person name="Wood A."/>
            <person name="Yang L."/>
            <person name="Cove D."/>
            <person name="Cuming A."/>
            <person name="Hasebe M."/>
            <person name="Lucas S."/>
            <person name="Mishler D.B."/>
            <person name="Reski R."/>
            <person name="Grigoriev I."/>
            <person name="Quatrano R.S."/>
            <person name="Boore J.L."/>
        </authorList>
    </citation>
    <scope>NUCLEOTIDE SEQUENCE [LARGE SCALE GENOMIC DNA]</scope>
    <source>
        <strain evidence="21 22">cv. Gransden 2004</strain>
    </source>
</reference>
<feature type="region of interest" description="Disordered" evidence="16">
    <location>
        <begin position="977"/>
        <end position="1008"/>
    </location>
</feature>
<dbReference type="CDD" id="cd01795">
    <property type="entry name" value="Ubl_USP48"/>
    <property type="match status" value="1"/>
</dbReference>
<dbReference type="PANTHER" id="PTHR24006:SF722">
    <property type="entry name" value="UBIQUITIN CARBOXYL-TERMINAL HYDROLASE 48"/>
    <property type="match status" value="1"/>
</dbReference>
<dbReference type="SMART" id="SM00213">
    <property type="entry name" value="UBQ"/>
    <property type="match status" value="1"/>
</dbReference>
<dbReference type="FunFam" id="3.30.2230.10:FF:000005">
    <property type="entry name" value="Ubiquitin carboxyl-terminal hydrolase 26"/>
    <property type="match status" value="1"/>
</dbReference>
<keyword evidence="10" id="KW-0539">Nucleus</keyword>
<dbReference type="EnsemblPlants" id="Pp3c16_5610V3.2">
    <property type="protein sequence ID" value="Pp3c16_5610V3.2"/>
    <property type="gene ID" value="Pp3c16_5610"/>
</dbReference>
<dbReference type="InterPro" id="IPR001394">
    <property type="entry name" value="Peptidase_C19_UCH"/>
</dbReference>
<dbReference type="Gene3D" id="3.90.70.10">
    <property type="entry name" value="Cysteine proteinases"/>
    <property type="match status" value="1"/>
</dbReference>
<dbReference type="PROSITE" id="PS00973">
    <property type="entry name" value="USP_2"/>
    <property type="match status" value="1"/>
</dbReference>
<dbReference type="PANTHER" id="PTHR24006">
    <property type="entry name" value="UBIQUITIN CARBOXYL-TERMINAL HYDROLASE"/>
    <property type="match status" value="1"/>
</dbReference>
<sequence>MGRLDMSRLVRSRKNTTTNQHAAIQGRIHASQCITKDDVVQLFHINKTPCQGCRANSKDNPNCFCCFVPPSNGVRKQGLWQKVANSVTELGPDPGEALRPSQDSPSGLTNLGATCYVNSVLQCLYMTRAFRTGVFAAEMELVRSHPVLYQLGLLFAQLHSGKKIAVDSAPFASTLELDNAVQQDGQEFMKLLLSLLESVLGMSQNVRARNVVQNVFRGTYSYVITCSKCGQESDLSKQAVDFYELELNVKGFTSLEESMNDYLSEEILQGENQWMCESCKTRVDATHCTKLRSLPPVLNFQLKRFVFNTKTSTKKKVTSKFSFPRTIDMGPCLSTYADIESRAVYDLSAILVHKGSMANSGHYVAHIKDDRTSEWWQFDDEQVTSLGFHPLGEATSQSAASKDAVTQEDASGRDQPLQAIVSEASGSVDASSRSHSESEILTSADAYMLMYIRRADAENDKLAVFAVGEPSPMEVEGDRRIDDCAGLPEQLRLEIDQMNNDFEAMCSEYTRRREEELTRIGERKEEVRSILALATAKALEEPFFWISTEWLRSWADSLTPPASIDNSPLLCPHQKVSPKSLPVMKRISAKAWKQLEALYKGGPAISGDDYCVECIFEDARAAASADTYRDQRMYMREVIEDVLNGRGLDDKTYLVSKTWLQQWVRRKVADAPSDADAGPTAALRCPHGGLLPEQAAAAARRQRVPQIVWEYLVHNAELVENSNAEGHQAFPGDQNTCSQCQIEVNKAATKKEGLRATKFEQRAKHEALYGGKPTVIFPGCTYYLVPTVWLSKWRAYLGAAGKNVLAVDEPVGLEGFILSLLCQKHEGMLFKPPSLTRGRRGEIVQRTFNDDVFTVISEDDWHNLCQQWEIDAAKGIRAEVELGNLSTDINKNNAFEGEVLAAQTQETNVPDDSNGRKPEIIHLSDEDDRGIKFENAPILRTTPEVCRECIEERETHEFLTKLNYTNREISVTLVRGKEPPPSLLLSPGSEAERRTSKRARRASATSNGRIQLNVSGDTTVFQLKLQIWESLGVVKDNQKLHIGKEELLDDNATLADLNILPGTNLWVMDTGQHENRDIAEELTTEKPGRIETEEGFRGTRLLMGGLPSLVESLAAHAVQSGFVPPLFDSNNGSEPIRMAETSTAENQKMDASNSRVEVSDEPMDTERLEPERVTQRTSAEGSSDSHPSVVDAAGPDERPDVSTVDMELMEEAGNSTRKQYIGCWSHSPGDSASVGNPMDVTVLLGSNLRNGHGDGLRNVESTAPHVSPGDEEEEEEEDEADEECLGIRVLNCGVTGKSITRDAETEAETHLMDFKVRDFDSLSQTHQAYEIEM</sequence>
<evidence type="ECO:0000256" key="10">
    <source>
        <dbReference type="ARBA" id="ARBA00023242"/>
    </source>
</evidence>
<dbReference type="InterPro" id="IPR044743">
    <property type="entry name" value="Ubl_USP48"/>
</dbReference>
<evidence type="ECO:0000256" key="6">
    <source>
        <dbReference type="ARBA" id="ARBA00022737"/>
    </source>
</evidence>